<evidence type="ECO:0000256" key="1">
    <source>
        <dbReference type="SAM" id="Coils"/>
    </source>
</evidence>
<comment type="caution">
    <text evidence="2">The sequence shown here is derived from an EMBL/GenBank/DDBJ whole genome shotgun (WGS) entry which is preliminary data.</text>
</comment>
<proteinExistence type="predicted"/>
<dbReference type="Proteomes" id="UP000293519">
    <property type="component" value="Unassembled WGS sequence"/>
</dbReference>
<evidence type="ECO:0000313" key="3">
    <source>
        <dbReference type="Proteomes" id="UP000293519"/>
    </source>
</evidence>
<organism evidence="2 3">
    <name type="scientific">Microcella putealis</name>
    <dbReference type="NCBI Taxonomy" id="337005"/>
    <lineage>
        <taxon>Bacteria</taxon>
        <taxon>Bacillati</taxon>
        <taxon>Actinomycetota</taxon>
        <taxon>Actinomycetes</taxon>
        <taxon>Micrococcales</taxon>
        <taxon>Microbacteriaceae</taxon>
        <taxon>Microcella</taxon>
    </lineage>
</organism>
<sequence>MTSSEVIVRELADIRRALPKLTEEIAAAEERLAKATRHLEEAKARAFLDSQGAVKVREMQTVMATSLVAAARDDAAAVLRYLKMRRSDLETLQSSLQTTAKLLEVHHAAS</sequence>
<evidence type="ECO:0000313" key="2">
    <source>
        <dbReference type="EMBL" id="RZS58969.1"/>
    </source>
</evidence>
<name>A0A4Q7LY63_9MICO</name>
<gene>
    <name evidence="2" type="ORF">EV141_0182</name>
</gene>
<keyword evidence="3" id="KW-1185">Reference proteome</keyword>
<dbReference type="RefSeq" id="WP_130484102.1">
    <property type="nucleotide sequence ID" value="NZ_SGWW01000001.1"/>
</dbReference>
<protein>
    <submittedName>
        <fullName evidence="2">Uncharacterized protein</fullName>
    </submittedName>
</protein>
<keyword evidence="1" id="KW-0175">Coiled coil</keyword>
<accession>A0A4Q7LY63</accession>
<feature type="coiled-coil region" evidence="1">
    <location>
        <begin position="11"/>
        <end position="45"/>
    </location>
</feature>
<dbReference type="AlphaFoldDB" id="A0A4Q7LY63"/>
<reference evidence="2 3" key="1">
    <citation type="journal article" date="2015" name="Stand. Genomic Sci.">
        <title>Genomic Encyclopedia of Bacterial and Archaeal Type Strains, Phase III: the genomes of soil and plant-associated and newly described type strains.</title>
        <authorList>
            <person name="Whitman W.B."/>
            <person name="Woyke T."/>
            <person name="Klenk H.P."/>
            <person name="Zhou Y."/>
            <person name="Lilburn T.G."/>
            <person name="Beck B.J."/>
            <person name="De Vos P."/>
            <person name="Vandamme P."/>
            <person name="Eisen J.A."/>
            <person name="Garrity G."/>
            <person name="Hugenholtz P."/>
            <person name="Kyrpides N.C."/>
        </authorList>
    </citation>
    <scope>NUCLEOTIDE SEQUENCE [LARGE SCALE GENOMIC DNA]</scope>
    <source>
        <strain evidence="2 3">CV2</strain>
    </source>
</reference>
<dbReference type="EMBL" id="SGWW01000001">
    <property type="protein sequence ID" value="RZS58969.1"/>
    <property type="molecule type" value="Genomic_DNA"/>
</dbReference>